<feature type="transmembrane region" description="Helical" evidence="13">
    <location>
        <begin position="160"/>
        <end position="179"/>
    </location>
</feature>
<dbReference type="EMBL" id="CP104003">
    <property type="protein sequence ID" value="UWM54025.1"/>
    <property type="molecule type" value="Genomic_DNA"/>
</dbReference>
<comment type="subcellular location">
    <subcellularLocation>
        <location evidence="1">Membrane</location>
        <topology evidence="1">Multi-pass membrane protein</topology>
    </subcellularLocation>
</comment>
<dbReference type="GO" id="GO:0005267">
    <property type="term" value="F:potassium channel activity"/>
    <property type="evidence" value="ECO:0007669"/>
    <property type="project" value="UniProtKB-KW"/>
</dbReference>
<evidence type="ECO:0000256" key="10">
    <source>
        <dbReference type="ARBA" id="ARBA00023136"/>
    </source>
</evidence>
<feature type="transmembrane region" description="Helical" evidence="13">
    <location>
        <begin position="95"/>
        <end position="114"/>
    </location>
</feature>
<dbReference type="Pfam" id="PF06736">
    <property type="entry name" value="TMEM175"/>
    <property type="match status" value="1"/>
</dbReference>
<sequence length="219" mass="24324">MALPFRRESSETDRMLALSDGVIAIAITLLVLEITVPEIPAGSPLSVLPDLVFAQWHEFFGFVLSFLVIGSYWVNHRRIFIHIERHDAGIVWLNLLFLLMVAFIPFASSVFATYPDQFGIMFLSGTLTLTGLTLALLWSYASRRELLEEGLGSRAVEIQAARFLASPFVFVLSILVTAFDPGLGILTWLLLIPINGVLQSRLAENLEESDGESEVEATR</sequence>
<comment type="similarity">
    <text evidence="2">Belongs to the TMEM175 family.</text>
</comment>
<dbReference type="GeneID" id="74944380"/>
<evidence type="ECO:0000256" key="2">
    <source>
        <dbReference type="ARBA" id="ARBA00006920"/>
    </source>
</evidence>
<evidence type="ECO:0000313" key="14">
    <source>
        <dbReference type="EMBL" id="UWM54025.1"/>
    </source>
</evidence>
<accession>A0A9E7R3K9</accession>
<evidence type="ECO:0000313" key="15">
    <source>
        <dbReference type="Proteomes" id="UP001057580"/>
    </source>
</evidence>
<dbReference type="RefSeq" id="WP_260593019.1">
    <property type="nucleotide sequence ID" value="NZ_CP104003.1"/>
</dbReference>
<evidence type="ECO:0000256" key="4">
    <source>
        <dbReference type="ARBA" id="ARBA00022538"/>
    </source>
</evidence>
<evidence type="ECO:0000256" key="3">
    <source>
        <dbReference type="ARBA" id="ARBA00022448"/>
    </source>
</evidence>
<proteinExistence type="inferred from homology"/>
<dbReference type="Proteomes" id="UP001057580">
    <property type="component" value="Chromosome"/>
</dbReference>
<keyword evidence="4" id="KW-0633">Potassium transport</keyword>
<gene>
    <name evidence="14" type="ORF">N0B31_18120</name>
</gene>
<keyword evidence="5 13" id="KW-0812">Transmembrane</keyword>
<comment type="catalytic activity">
    <reaction evidence="12">
        <text>K(+)(in) = K(+)(out)</text>
        <dbReference type="Rhea" id="RHEA:29463"/>
        <dbReference type="ChEBI" id="CHEBI:29103"/>
    </reaction>
</comment>
<keyword evidence="3" id="KW-0813">Transport</keyword>
<keyword evidence="10 13" id="KW-0472">Membrane</keyword>
<evidence type="ECO:0000256" key="8">
    <source>
        <dbReference type="ARBA" id="ARBA00022989"/>
    </source>
</evidence>
<keyword evidence="7" id="KW-0630">Potassium</keyword>
<dbReference type="InterPro" id="IPR010617">
    <property type="entry name" value="TMEM175-like"/>
</dbReference>
<evidence type="ECO:0000256" key="11">
    <source>
        <dbReference type="ARBA" id="ARBA00023303"/>
    </source>
</evidence>
<evidence type="ECO:0000256" key="12">
    <source>
        <dbReference type="ARBA" id="ARBA00034430"/>
    </source>
</evidence>
<dbReference type="PANTHER" id="PTHR31462:SF5">
    <property type="entry name" value="ENDOSOMAL_LYSOSOMAL PROTON CHANNEL TMEM175"/>
    <property type="match status" value="1"/>
</dbReference>
<evidence type="ECO:0000256" key="13">
    <source>
        <dbReference type="SAM" id="Phobius"/>
    </source>
</evidence>
<keyword evidence="9" id="KW-0406">Ion transport</keyword>
<evidence type="ECO:0000256" key="9">
    <source>
        <dbReference type="ARBA" id="ARBA00023065"/>
    </source>
</evidence>
<name>A0A9E7R3K9_9EURY</name>
<protein>
    <submittedName>
        <fullName evidence="14">TMEM175 family protein</fullName>
    </submittedName>
</protein>
<keyword evidence="11" id="KW-0407">Ion channel</keyword>
<feature type="transmembrane region" description="Helical" evidence="13">
    <location>
        <begin position="56"/>
        <end position="74"/>
    </location>
</feature>
<keyword evidence="6" id="KW-0631">Potassium channel</keyword>
<evidence type="ECO:0000256" key="1">
    <source>
        <dbReference type="ARBA" id="ARBA00004141"/>
    </source>
</evidence>
<keyword evidence="15" id="KW-1185">Reference proteome</keyword>
<organism evidence="14 15">
    <name type="scientific">Salinirubellus salinus</name>
    <dbReference type="NCBI Taxonomy" id="1364945"/>
    <lineage>
        <taxon>Archaea</taxon>
        <taxon>Methanobacteriati</taxon>
        <taxon>Methanobacteriota</taxon>
        <taxon>Stenosarchaea group</taxon>
        <taxon>Halobacteria</taxon>
        <taxon>Halobacteriales</taxon>
        <taxon>Natronomonadaceae</taxon>
        <taxon>Salinirubellus</taxon>
    </lineage>
</organism>
<evidence type="ECO:0000256" key="6">
    <source>
        <dbReference type="ARBA" id="ARBA00022826"/>
    </source>
</evidence>
<reference evidence="14" key="1">
    <citation type="submission" date="2022-09" db="EMBL/GenBank/DDBJ databases">
        <title>Diverse halophilic archaea isolated from saline environments.</title>
        <authorList>
            <person name="Cui H.-L."/>
        </authorList>
    </citation>
    <scope>NUCLEOTIDE SEQUENCE</scope>
    <source>
        <strain evidence="14">ZS-35-S2</strain>
    </source>
</reference>
<dbReference type="KEGG" id="ssai:N0B31_18120"/>
<dbReference type="GO" id="GO:0015252">
    <property type="term" value="F:proton channel activity"/>
    <property type="evidence" value="ECO:0007669"/>
    <property type="project" value="InterPro"/>
</dbReference>
<feature type="transmembrane region" description="Helical" evidence="13">
    <location>
        <begin position="15"/>
        <end position="36"/>
    </location>
</feature>
<dbReference type="GO" id="GO:0016020">
    <property type="term" value="C:membrane"/>
    <property type="evidence" value="ECO:0007669"/>
    <property type="project" value="UniProtKB-SubCell"/>
</dbReference>
<evidence type="ECO:0000256" key="5">
    <source>
        <dbReference type="ARBA" id="ARBA00022692"/>
    </source>
</evidence>
<evidence type="ECO:0000256" key="7">
    <source>
        <dbReference type="ARBA" id="ARBA00022958"/>
    </source>
</evidence>
<feature type="transmembrane region" description="Helical" evidence="13">
    <location>
        <begin position="120"/>
        <end position="140"/>
    </location>
</feature>
<dbReference type="PANTHER" id="PTHR31462">
    <property type="entry name" value="ENDOSOMAL/LYSOSOMAL POTASSIUM CHANNEL TMEM175"/>
    <property type="match status" value="1"/>
</dbReference>
<dbReference type="AlphaFoldDB" id="A0A9E7R3K9"/>
<keyword evidence="8 13" id="KW-1133">Transmembrane helix</keyword>